<feature type="region of interest" description="Disordered" evidence="3">
    <location>
        <begin position="48"/>
        <end position="172"/>
    </location>
</feature>
<feature type="domain" description="Vps72/YL1 C-terminal" evidence="5">
    <location>
        <begin position="549"/>
        <end position="570"/>
    </location>
</feature>
<evidence type="ECO:0000313" key="6">
    <source>
        <dbReference type="EMBL" id="KAH9832703.1"/>
    </source>
</evidence>
<evidence type="ECO:0000259" key="4">
    <source>
        <dbReference type="Pfam" id="PF05764"/>
    </source>
</evidence>
<dbReference type="InterPro" id="IPR046757">
    <property type="entry name" value="YL1_N"/>
</dbReference>
<name>A0A9W7SVH1_9PEZI</name>
<keyword evidence="7" id="KW-1185">Reference proteome</keyword>
<evidence type="ECO:0000256" key="1">
    <source>
        <dbReference type="ARBA" id="ARBA00006832"/>
    </source>
</evidence>
<evidence type="ECO:0000256" key="3">
    <source>
        <dbReference type="SAM" id="MobiDB-lite"/>
    </source>
</evidence>
<feature type="region of interest" description="Disordered" evidence="3">
    <location>
        <begin position="382"/>
        <end position="421"/>
    </location>
</feature>
<reference evidence="6 7" key="2">
    <citation type="journal article" date="2021" name="Curr. Genet.">
        <title>Genetic response to nitrogen starvation in the aggressive Eucalyptus foliar pathogen Teratosphaeria destructans.</title>
        <authorList>
            <person name="Havenga M."/>
            <person name="Wingfield B.D."/>
            <person name="Wingfield M.J."/>
            <person name="Dreyer L.L."/>
            <person name="Roets F."/>
            <person name="Aylward J."/>
        </authorList>
    </citation>
    <scope>NUCLEOTIDE SEQUENCE [LARGE SCALE GENOMIC DNA]</scope>
    <source>
        <strain evidence="6">CMW44962</strain>
    </source>
</reference>
<feature type="compositionally biased region" description="Acidic residues" evidence="3">
    <location>
        <begin position="48"/>
        <end position="96"/>
    </location>
</feature>
<dbReference type="OrthoDB" id="3942062at2759"/>
<feature type="region of interest" description="Disordered" evidence="3">
    <location>
        <begin position="300"/>
        <end position="370"/>
    </location>
</feature>
<proteinExistence type="inferred from homology"/>
<dbReference type="PANTHER" id="PTHR13275">
    <property type="entry name" value="YL-1 PROTEIN TRANSCRIPTION FACTOR-LIKE 1"/>
    <property type="match status" value="1"/>
</dbReference>
<dbReference type="GO" id="GO:0005634">
    <property type="term" value="C:nucleus"/>
    <property type="evidence" value="ECO:0007669"/>
    <property type="project" value="TreeGrafter"/>
</dbReference>
<feature type="compositionally biased region" description="Basic and acidic residues" evidence="3">
    <location>
        <begin position="97"/>
        <end position="107"/>
    </location>
</feature>
<dbReference type="Pfam" id="PF05764">
    <property type="entry name" value="YL1"/>
    <property type="match status" value="1"/>
</dbReference>
<feature type="region of interest" description="Disordered" evidence="3">
    <location>
        <begin position="612"/>
        <end position="641"/>
    </location>
</feature>
<feature type="domain" description="Vps72/YL1 N-terminal" evidence="4">
    <location>
        <begin position="25"/>
        <end position="269"/>
    </location>
</feature>
<feature type="coiled-coil region" evidence="2">
    <location>
        <begin position="191"/>
        <end position="218"/>
    </location>
</feature>
<feature type="compositionally biased region" description="Polar residues" evidence="3">
    <location>
        <begin position="357"/>
        <end position="370"/>
    </location>
</feature>
<dbReference type="AlphaFoldDB" id="A0A9W7SVH1"/>
<dbReference type="PANTHER" id="PTHR13275:SF4">
    <property type="entry name" value="VACUOLAR PROTEIN SORTING-ASSOCIATED PROTEIN 72 HOMOLOG"/>
    <property type="match status" value="1"/>
</dbReference>
<reference evidence="6 7" key="1">
    <citation type="journal article" date="2018" name="IMA Fungus">
        <title>IMA Genome-F 10: Nine draft genome sequences of Claviceps purpurea s.lat., including C. arundinis, C. humidiphila, and C. cf. spartinae, pseudomolecules for the pitch canker pathogen Fusarium circinatum, draft genome of Davidsoniella eucalypti, Grosmannia galeiformis, Quambalaria eucalypti, and Teratosphaeria destructans.</title>
        <authorList>
            <person name="Wingfield B.D."/>
            <person name="Liu M."/>
            <person name="Nguyen H.D."/>
            <person name="Lane F.A."/>
            <person name="Morgan S.W."/>
            <person name="De Vos L."/>
            <person name="Wilken P.M."/>
            <person name="Duong T.A."/>
            <person name="Aylward J."/>
            <person name="Coetzee M.P."/>
            <person name="Dadej K."/>
            <person name="De Beer Z.W."/>
            <person name="Findlay W."/>
            <person name="Havenga M."/>
            <person name="Kolarik M."/>
            <person name="Menzies J.G."/>
            <person name="Naidoo K."/>
            <person name="Pochopski O."/>
            <person name="Shoukouhi P."/>
            <person name="Santana Q.C."/>
            <person name="Seifert K.A."/>
            <person name="Soal N."/>
            <person name="Steenkamp E.T."/>
            <person name="Tatham C.T."/>
            <person name="van der Nest M.A."/>
            <person name="Wingfield M.J."/>
        </authorList>
    </citation>
    <scope>NUCLEOTIDE SEQUENCE [LARGE SCALE GENOMIC DNA]</scope>
    <source>
        <strain evidence="6">CMW44962</strain>
    </source>
</reference>
<dbReference type="InterPro" id="IPR013272">
    <property type="entry name" value="Vps72/YL1_C"/>
</dbReference>
<dbReference type="Pfam" id="PF08265">
    <property type="entry name" value="YL1_C"/>
    <property type="match status" value="1"/>
</dbReference>
<evidence type="ECO:0000313" key="7">
    <source>
        <dbReference type="Proteomes" id="UP001138500"/>
    </source>
</evidence>
<dbReference type="EMBL" id="RIBY02001112">
    <property type="protein sequence ID" value="KAH9832703.1"/>
    <property type="molecule type" value="Genomic_DNA"/>
</dbReference>
<feature type="compositionally biased region" description="Low complexity" evidence="3">
    <location>
        <begin position="391"/>
        <end position="400"/>
    </location>
</feature>
<evidence type="ECO:0000259" key="5">
    <source>
        <dbReference type="Pfam" id="PF08265"/>
    </source>
</evidence>
<dbReference type="Proteomes" id="UP001138500">
    <property type="component" value="Unassembled WGS sequence"/>
</dbReference>
<comment type="caution">
    <text evidence="6">The sequence shown here is derived from an EMBL/GenBank/DDBJ whole genome shotgun (WGS) entry which is preliminary data.</text>
</comment>
<feature type="compositionally biased region" description="Basic and acidic residues" evidence="3">
    <location>
        <begin position="132"/>
        <end position="141"/>
    </location>
</feature>
<keyword evidence="2" id="KW-0175">Coiled coil</keyword>
<gene>
    <name evidence="6" type="ORF">Tdes44962_MAKER00183</name>
</gene>
<evidence type="ECO:0000256" key="2">
    <source>
        <dbReference type="SAM" id="Coils"/>
    </source>
</evidence>
<protein>
    <submittedName>
        <fullName evidence="6">YL1 nuclear protein</fullName>
    </submittedName>
</protein>
<accession>A0A9W7SVH1</accession>
<comment type="similarity">
    <text evidence="1">Belongs to the VPS72/YL1 family.</text>
</comment>
<organism evidence="6 7">
    <name type="scientific">Teratosphaeria destructans</name>
    <dbReference type="NCBI Taxonomy" id="418781"/>
    <lineage>
        <taxon>Eukaryota</taxon>
        <taxon>Fungi</taxon>
        <taxon>Dikarya</taxon>
        <taxon>Ascomycota</taxon>
        <taxon>Pezizomycotina</taxon>
        <taxon>Dothideomycetes</taxon>
        <taxon>Dothideomycetidae</taxon>
        <taxon>Mycosphaerellales</taxon>
        <taxon>Teratosphaeriaceae</taxon>
        <taxon>Teratosphaeria</taxon>
    </lineage>
</organism>
<sequence>MSDDEASSSDGESVDLQTTGLIATRAKRATAGNLYASLRAHIEDEDLQRELLAEDEDDVGEYEGSDKDDDDDALESSSEEEDAGPPQEGDAEDLEGEKELKKAERVEQRKKRKVQEARLKLPSWQKKSKRVKLADDAKADDEAPTPKPKKKSERANWLPSEADAPTRQSRRSLAVANREVIHENLKQSFQRSEKQREVMAKAAQKEKLKKRADLAQEDRLAKCATIAKQTEKEFGRWERDEAERQRLRDEALAAKRARGLDGPFVRHWSGSVLWVGNHIKQHRILHGSKKMEEIMEEAPKVVGEPEGSGKQHTVSGSSATTQAPTQPPPLSATSKPSAGPSSIAAVATAGPSAVSGPAQTQPPTSDNASASWLQGIHDYASQPLQAPPTQQPAQPSSSLSDAKSYPYVTAGPTRPPTYPAPIVPAGPTVTPASQASTSYTPGWPPGSQSFSLNIPPQPPPAPVPQVREQAQRSLVMLEQFENLDAIPKRINKTAPPSLEPTDTAKILLPDSYSPLNAEQKQYLLAKRDRKGVLPPLPTKTRCAIIPTEEAKYFDPKTRLHYSDLATYKIIQRVLAGGCQWSSLLGCWVGPVYGSMGRAAAGVPEGFMRPLTPKQPPAKEAPSATTVAAGVEFEPQSTVEAT</sequence>